<sequence length="112" mass="11757">MNPLLSAVGPLCLGLLCVISGARLRRGLGDVQASRRDRVAAARVPLEVRVRAGNAGLLLGASFLALAALCLDPGPFILAPIVLCVLLGFPFYSRHKALREAAEEALRADRAG</sequence>
<evidence type="ECO:0000313" key="2">
    <source>
        <dbReference type="EMBL" id="GAA0949055.1"/>
    </source>
</evidence>
<dbReference type="Proteomes" id="UP001500665">
    <property type="component" value="Unassembled WGS sequence"/>
</dbReference>
<name>A0ABP4BGD1_9ACTN</name>
<proteinExistence type="predicted"/>
<accession>A0ABP4BGD1</accession>
<gene>
    <name evidence="2" type="ORF">GCM10009550_25980</name>
</gene>
<evidence type="ECO:0000313" key="3">
    <source>
        <dbReference type="Proteomes" id="UP001500665"/>
    </source>
</evidence>
<evidence type="ECO:0000256" key="1">
    <source>
        <dbReference type="SAM" id="Phobius"/>
    </source>
</evidence>
<organism evidence="2 3">
    <name type="scientific">Actinocorallia libanotica</name>
    <dbReference type="NCBI Taxonomy" id="46162"/>
    <lineage>
        <taxon>Bacteria</taxon>
        <taxon>Bacillati</taxon>
        <taxon>Actinomycetota</taxon>
        <taxon>Actinomycetes</taxon>
        <taxon>Streptosporangiales</taxon>
        <taxon>Thermomonosporaceae</taxon>
        <taxon>Actinocorallia</taxon>
    </lineage>
</organism>
<dbReference type="EMBL" id="BAAAHH010000008">
    <property type="protein sequence ID" value="GAA0949055.1"/>
    <property type="molecule type" value="Genomic_DNA"/>
</dbReference>
<keyword evidence="1" id="KW-0812">Transmembrane</keyword>
<protein>
    <recommendedName>
        <fullName evidence="4">SdpI/YhfL family protein</fullName>
    </recommendedName>
</protein>
<keyword evidence="3" id="KW-1185">Reference proteome</keyword>
<dbReference type="RefSeq" id="WP_344240271.1">
    <property type="nucleotide sequence ID" value="NZ_BAAAHH010000008.1"/>
</dbReference>
<reference evidence="3" key="1">
    <citation type="journal article" date="2019" name="Int. J. Syst. Evol. Microbiol.">
        <title>The Global Catalogue of Microorganisms (GCM) 10K type strain sequencing project: providing services to taxonomists for standard genome sequencing and annotation.</title>
        <authorList>
            <consortium name="The Broad Institute Genomics Platform"/>
            <consortium name="The Broad Institute Genome Sequencing Center for Infectious Disease"/>
            <person name="Wu L."/>
            <person name="Ma J."/>
        </authorList>
    </citation>
    <scope>NUCLEOTIDE SEQUENCE [LARGE SCALE GENOMIC DNA]</scope>
    <source>
        <strain evidence="3">JCM 10696</strain>
    </source>
</reference>
<evidence type="ECO:0008006" key="4">
    <source>
        <dbReference type="Google" id="ProtNLM"/>
    </source>
</evidence>
<keyword evidence="1" id="KW-1133">Transmembrane helix</keyword>
<keyword evidence="1" id="KW-0472">Membrane</keyword>
<feature type="transmembrane region" description="Helical" evidence="1">
    <location>
        <begin position="63"/>
        <end position="89"/>
    </location>
</feature>
<comment type="caution">
    <text evidence="2">The sequence shown here is derived from an EMBL/GenBank/DDBJ whole genome shotgun (WGS) entry which is preliminary data.</text>
</comment>